<sequence>MTQSIRYRQLEGERPSWQGIAPATCLFRTFDEELFSLKSSEPPSANIMQKNNCSGDHKHSERGWRVDFSLALFNRTGKYFIGKSLLDENEDLIDRISYWRVFSKDTPCGLKARILGKLEAIERDLRVQRKEDRWRAKAGTKRWLHLDPLTVLHRELREQDVVLCHDLGPVTHPQLFGQGTGDVYAMAFDYIRQVQPHIVFVSHASSTIYRDIYGSPRKSSVICPPIRADLGKSMLVGPENVTGPFLLTVGSIGTRKNQASAIRAFAGSGLRARGYSYVLCGEIEPGGDEVKELAKKTDGVVVLPYVSDSNIRWLYANAQAFVLPSLLEGFGMPVAESIAAGLIPVVSQGGVLEEVAGEGCLTIDCMSVEDISRGMLEAVDMDADEKSSRIRRMQEHVQAYSEDTFHRHWRSVLTGRD</sequence>
<dbReference type="SUPFAM" id="SSF53756">
    <property type="entry name" value="UDP-Glycosyltransferase/glycogen phosphorylase"/>
    <property type="match status" value="1"/>
</dbReference>
<evidence type="ECO:0000259" key="2">
    <source>
        <dbReference type="Pfam" id="PF00534"/>
    </source>
</evidence>
<dbReference type="EC" id="2.4.-.-" evidence="3"/>
<organism evidence="3 4">
    <name type="scientific">Novosphingobium album</name>
    <name type="common">ex Hu et al. 2023</name>
    <dbReference type="NCBI Taxonomy" id="2930093"/>
    <lineage>
        <taxon>Bacteria</taxon>
        <taxon>Pseudomonadati</taxon>
        <taxon>Pseudomonadota</taxon>
        <taxon>Alphaproteobacteria</taxon>
        <taxon>Sphingomonadales</taxon>
        <taxon>Sphingomonadaceae</taxon>
        <taxon>Novosphingobium</taxon>
    </lineage>
</organism>
<feature type="domain" description="Glycosyl transferase family 1" evidence="2">
    <location>
        <begin position="239"/>
        <end position="389"/>
    </location>
</feature>
<dbReference type="PANTHER" id="PTHR46401">
    <property type="entry name" value="GLYCOSYLTRANSFERASE WBBK-RELATED"/>
    <property type="match status" value="1"/>
</dbReference>
<evidence type="ECO:0000313" key="3">
    <source>
        <dbReference type="EMBL" id="MCJ2179792.1"/>
    </source>
</evidence>
<dbReference type="Pfam" id="PF00534">
    <property type="entry name" value="Glycos_transf_1"/>
    <property type="match status" value="1"/>
</dbReference>
<comment type="caution">
    <text evidence="3">The sequence shown here is derived from an EMBL/GenBank/DDBJ whole genome shotgun (WGS) entry which is preliminary data.</text>
</comment>
<dbReference type="Gene3D" id="3.40.50.2000">
    <property type="entry name" value="Glycogen Phosphorylase B"/>
    <property type="match status" value="1"/>
</dbReference>
<name>A0ABT0B405_9SPHN</name>
<protein>
    <submittedName>
        <fullName evidence="3">Glycosyltransferase</fullName>
        <ecNumber evidence="3">2.4.-.-</ecNumber>
    </submittedName>
</protein>
<evidence type="ECO:0000256" key="1">
    <source>
        <dbReference type="ARBA" id="ARBA00022679"/>
    </source>
</evidence>
<reference evidence="3" key="1">
    <citation type="submission" date="2022-03" db="EMBL/GenBank/DDBJ databases">
        <title>Identification of a novel bacterium isolated from mangrove sediments.</title>
        <authorList>
            <person name="Pan X."/>
        </authorList>
    </citation>
    <scope>NUCLEOTIDE SEQUENCE</scope>
    <source>
        <strain evidence="3">B2580</strain>
    </source>
</reference>
<dbReference type="EMBL" id="JALHLE010000023">
    <property type="protein sequence ID" value="MCJ2179792.1"/>
    <property type="molecule type" value="Genomic_DNA"/>
</dbReference>
<dbReference type="PANTHER" id="PTHR46401:SF2">
    <property type="entry name" value="GLYCOSYLTRANSFERASE WBBK-RELATED"/>
    <property type="match status" value="1"/>
</dbReference>
<dbReference type="Proteomes" id="UP001162880">
    <property type="component" value="Unassembled WGS sequence"/>
</dbReference>
<dbReference type="GO" id="GO:0016757">
    <property type="term" value="F:glycosyltransferase activity"/>
    <property type="evidence" value="ECO:0007669"/>
    <property type="project" value="UniProtKB-KW"/>
</dbReference>
<dbReference type="InterPro" id="IPR001296">
    <property type="entry name" value="Glyco_trans_1"/>
</dbReference>
<proteinExistence type="predicted"/>
<keyword evidence="4" id="KW-1185">Reference proteome</keyword>
<gene>
    <name evidence="3" type="ORF">MTR64_14570</name>
</gene>
<dbReference type="RefSeq" id="WP_243994884.1">
    <property type="nucleotide sequence ID" value="NZ_JALHLE010000023.1"/>
</dbReference>
<keyword evidence="3" id="KW-0328">Glycosyltransferase</keyword>
<keyword evidence="1 3" id="KW-0808">Transferase</keyword>
<evidence type="ECO:0000313" key="4">
    <source>
        <dbReference type="Proteomes" id="UP001162880"/>
    </source>
</evidence>
<accession>A0ABT0B405</accession>